<evidence type="ECO:0000313" key="1">
    <source>
        <dbReference type="EMBL" id="WVZ61686.1"/>
    </source>
</evidence>
<name>A0AAQ3WH84_PASNO</name>
<reference evidence="1 2" key="1">
    <citation type="submission" date="2024-02" db="EMBL/GenBank/DDBJ databases">
        <title>High-quality chromosome-scale genome assembly of Pensacola bahiagrass (Paspalum notatum Flugge var. saurae).</title>
        <authorList>
            <person name="Vega J.M."/>
            <person name="Podio M."/>
            <person name="Orjuela J."/>
            <person name="Siena L.A."/>
            <person name="Pessino S.C."/>
            <person name="Combes M.C."/>
            <person name="Mariac C."/>
            <person name="Albertini E."/>
            <person name="Pupilli F."/>
            <person name="Ortiz J.P.A."/>
            <person name="Leblanc O."/>
        </authorList>
    </citation>
    <scope>NUCLEOTIDE SEQUENCE [LARGE SCALE GENOMIC DNA]</scope>
    <source>
        <strain evidence="1">R1</strain>
        <tissue evidence="1">Leaf</tissue>
    </source>
</reference>
<dbReference type="Proteomes" id="UP001341281">
    <property type="component" value="Chromosome 03"/>
</dbReference>
<evidence type="ECO:0000313" key="2">
    <source>
        <dbReference type="Proteomes" id="UP001341281"/>
    </source>
</evidence>
<protein>
    <recommendedName>
        <fullName evidence="3">Rx N-terminal domain-containing protein</fullName>
    </recommendedName>
</protein>
<organism evidence="1 2">
    <name type="scientific">Paspalum notatum var. saurae</name>
    <dbReference type="NCBI Taxonomy" id="547442"/>
    <lineage>
        <taxon>Eukaryota</taxon>
        <taxon>Viridiplantae</taxon>
        <taxon>Streptophyta</taxon>
        <taxon>Embryophyta</taxon>
        <taxon>Tracheophyta</taxon>
        <taxon>Spermatophyta</taxon>
        <taxon>Magnoliopsida</taxon>
        <taxon>Liliopsida</taxon>
        <taxon>Poales</taxon>
        <taxon>Poaceae</taxon>
        <taxon>PACMAD clade</taxon>
        <taxon>Panicoideae</taxon>
        <taxon>Andropogonodae</taxon>
        <taxon>Paspaleae</taxon>
        <taxon>Paspalinae</taxon>
        <taxon>Paspalum</taxon>
    </lineage>
</organism>
<proteinExistence type="predicted"/>
<dbReference type="PANTHER" id="PTHR33377:SF99">
    <property type="entry name" value="OSJNBB0004G23.8-LIKE PROTEIN"/>
    <property type="match status" value="1"/>
</dbReference>
<dbReference type="PANTHER" id="PTHR33377">
    <property type="entry name" value="OS10G0134700 PROTEIN-RELATED"/>
    <property type="match status" value="1"/>
</dbReference>
<dbReference type="InterPro" id="IPR013181">
    <property type="entry name" value="DUF1719"/>
</dbReference>
<evidence type="ECO:0008006" key="3">
    <source>
        <dbReference type="Google" id="ProtNLM"/>
    </source>
</evidence>
<keyword evidence="2" id="KW-1185">Reference proteome</keyword>
<accession>A0AAQ3WH84</accession>
<sequence length="509" mass="58237">MAEMVSSAVVQETVSQILSGLVHKVEKKDKLSANESVERLEMALIKLNAALEISNKWLITDASLLRWRKKLKLAAQECNGALHECKQRIQEEEHVEREIRNSTFPKRIAHAAKSFIFSGFSSKSESSTYMIRRFEWFADGTSEFLRFIELGGTPRCDIPASSLIRHLFAGNELHHKVIRGKGYPSFLLLQVVPFHSAEHGIEASMVFIHKDGNAPENDFFLSVILQVSESTDIIGTAIKCLQLYTHHFEPTVEIIRKELTQLPTQDFSWVPYVDSRQKKHWENLHNFSTQWFRPNPLCCKQHNQHGLCHSSKVDLLDTSRLQDVYLESVIEVNLQCQVSLQKYKKQRNLLFESKTSSPHYDSSHLKVGLLFMPHGSSDGLLPAGRSAAMAIHNGEQHCLRQGATLEELEETILPVATDYFSQNSEVTAYQVLWKSKHGTAYIQVEKASRTRRAFYGARKRKLLQHKYEELESPTDVISRFIDLWATLAPVHLQSSIMDWSQKEKRIQLG</sequence>
<dbReference type="AlphaFoldDB" id="A0AAQ3WH84"/>
<dbReference type="EMBL" id="CP144747">
    <property type="protein sequence ID" value="WVZ61686.1"/>
    <property type="molecule type" value="Genomic_DNA"/>
</dbReference>
<gene>
    <name evidence="1" type="ORF">U9M48_011520</name>
</gene>
<dbReference type="SMART" id="SM01157">
    <property type="entry name" value="DUF1719"/>
    <property type="match status" value="1"/>
</dbReference>
<dbReference type="Pfam" id="PF08224">
    <property type="entry name" value="DUF1719"/>
    <property type="match status" value="1"/>
</dbReference>